<sequence length="520" mass="58289">MSSDPSPRGAAPAYDDAEKGVSDSVVVYPVDKKASAFPVDEKNAVFVNEKKDGAPFQAPQVKRDPYALVKGAPKHEASKWTVFLLWYNMYRKLFTIAFTVNIIMFGFAVSGHWHYATMYAGAFAVANFNTALLVRNEIFGRFLYLFCNTFFAKWAPLWFRLTCTNVLQHLGGIHTGCAVSGIIWITYKVVNTYRNLVNENNAILVVGLLTNVTLIITAVAAFPWVRNTHHNVFERNHRFAGWTALFLTWAFTIMGDLYHPDNKTWVPDGRHLVRQQDFWFVMLMTTWIVLPWICTREVPVDIELPSPKVAVLRFRRGMQQGLLARISRSAVKEYHAFGIISEGPHAKYHYLICGVQGDFTRSLVNDPPKTLWTRELKFAGISNTSPLYKRGIRICTGTGIGAALSTCSDQEKTFGPTISGLIHRHVEPERLLLWDSKARGGRPDTMKILKDVYKSWNAEGPDRVSRPLAVVFITSNYIGNTEMMQVGSLGGCAAMSVLTVLVRRDARKLGSRASAPSGIS</sequence>
<dbReference type="EMBL" id="MNAD01001008">
    <property type="protein sequence ID" value="OJT08858.1"/>
    <property type="molecule type" value="Genomic_DNA"/>
</dbReference>
<dbReference type="OrthoDB" id="3142841at2759"/>
<keyword evidence="1" id="KW-0472">Membrane</keyword>
<feature type="transmembrane region" description="Helical" evidence="1">
    <location>
        <begin position="171"/>
        <end position="190"/>
    </location>
</feature>
<comment type="caution">
    <text evidence="2">The sequence shown here is derived from an EMBL/GenBank/DDBJ whole genome shotgun (WGS) entry which is preliminary data.</text>
</comment>
<feature type="transmembrane region" description="Helical" evidence="1">
    <location>
        <begin position="278"/>
        <end position="293"/>
    </location>
</feature>
<name>A0A1M2VMR5_TRAPU</name>
<reference evidence="2 3" key="1">
    <citation type="submission" date="2016-10" db="EMBL/GenBank/DDBJ databases">
        <title>Genome sequence of the basidiomycete white-rot fungus Trametes pubescens.</title>
        <authorList>
            <person name="Makela M.R."/>
            <person name="Granchi Z."/>
            <person name="Peng M."/>
            <person name="De Vries R.P."/>
            <person name="Grigoriev I."/>
            <person name="Riley R."/>
            <person name="Hilden K."/>
        </authorList>
    </citation>
    <scope>NUCLEOTIDE SEQUENCE [LARGE SCALE GENOMIC DNA]</scope>
    <source>
        <strain evidence="2 3">FBCC735</strain>
    </source>
</reference>
<evidence type="ECO:0000313" key="3">
    <source>
        <dbReference type="Proteomes" id="UP000184267"/>
    </source>
</evidence>
<feature type="transmembrane region" description="Helical" evidence="1">
    <location>
        <begin position="202"/>
        <end position="224"/>
    </location>
</feature>
<dbReference type="InterPro" id="IPR052979">
    <property type="entry name" value="Adenylate-forming_domain"/>
</dbReference>
<gene>
    <name evidence="2" type="ORF">TRAPUB_209</name>
</gene>
<proteinExistence type="predicted"/>
<feature type="transmembrane region" description="Helical" evidence="1">
    <location>
        <begin position="239"/>
        <end position="258"/>
    </location>
</feature>
<keyword evidence="1" id="KW-0812">Transmembrane</keyword>
<dbReference type="PANTHER" id="PTHR33927:SF1">
    <property type="entry name" value="TRANSMEMBRANE PROTEIN"/>
    <property type="match status" value="1"/>
</dbReference>
<keyword evidence="1" id="KW-1133">Transmembrane helix</keyword>
<dbReference type="PANTHER" id="PTHR33927">
    <property type="entry name" value="TRANSMEMBRANE PROTEIN"/>
    <property type="match status" value="1"/>
</dbReference>
<dbReference type="Proteomes" id="UP000184267">
    <property type="component" value="Unassembled WGS sequence"/>
</dbReference>
<dbReference type="STRING" id="154538.A0A1M2VMR5"/>
<protein>
    <submittedName>
        <fullName evidence="2">Uncharacterized protein</fullName>
    </submittedName>
</protein>
<accession>A0A1M2VMR5</accession>
<feature type="transmembrane region" description="Helical" evidence="1">
    <location>
        <begin position="93"/>
        <end position="110"/>
    </location>
</feature>
<evidence type="ECO:0000313" key="2">
    <source>
        <dbReference type="EMBL" id="OJT08858.1"/>
    </source>
</evidence>
<organism evidence="2 3">
    <name type="scientific">Trametes pubescens</name>
    <name type="common">White-rot fungus</name>
    <dbReference type="NCBI Taxonomy" id="154538"/>
    <lineage>
        <taxon>Eukaryota</taxon>
        <taxon>Fungi</taxon>
        <taxon>Dikarya</taxon>
        <taxon>Basidiomycota</taxon>
        <taxon>Agaricomycotina</taxon>
        <taxon>Agaricomycetes</taxon>
        <taxon>Polyporales</taxon>
        <taxon>Polyporaceae</taxon>
        <taxon>Trametes</taxon>
    </lineage>
</organism>
<dbReference type="AlphaFoldDB" id="A0A1M2VMR5"/>
<evidence type="ECO:0000256" key="1">
    <source>
        <dbReference type="SAM" id="Phobius"/>
    </source>
</evidence>
<keyword evidence="3" id="KW-1185">Reference proteome</keyword>
<feature type="transmembrane region" description="Helical" evidence="1">
    <location>
        <begin position="141"/>
        <end position="159"/>
    </location>
</feature>
<dbReference type="OMA" id="TWIVLPW"/>